<evidence type="ECO:0000313" key="6">
    <source>
        <dbReference type="Proteomes" id="UP000247465"/>
    </source>
</evidence>
<name>A0A2Z4AD15_9BACT</name>
<dbReference type="InterPro" id="IPR001509">
    <property type="entry name" value="Epimerase_deHydtase"/>
</dbReference>
<feature type="domain" description="NAD-dependent epimerase/dehydratase" evidence="4">
    <location>
        <begin position="6"/>
        <end position="166"/>
    </location>
</feature>
<dbReference type="AlphaFoldDB" id="A0A2Z4AD15"/>
<dbReference type="EC" id="1.1.1.203" evidence="5"/>
<organism evidence="5 6">
    <name type="scientific">Candidatus Moanibacter tarae</name>
    <dbReference type="NCBI Taxonomy" id="2200854"/>
    <lineage>
        <taxon>Bacteria</taxon>
        <taxon>Pseudomonadati</taxon>
        <taxon>Verrucomicrobiota</taxon>
        <taxon>Opitutia</taxon>
        <taxon>Puniceicoccales</taxon>
        <taxon>Puniceicoccales incertae sedis</taxon>
        <taxon>Candidatus Moanibacter</taxon>
    </lineage>
</organism>
<evidence type="ECO:0000256" key="3">
    <source>
        <dbReference type="ARBA" id="ARBA00023027"/>
    </source>
</evidence>
<dbReference type="EMBL" id="CP029803">
    <property type="protein sequence ID" value="AWT59225.1"/>
    <property type="molecule type" value="Genomic_DNA"/>
</dbReference>
<dbReference type="PANTHER" id="PTHR43103">
    <property type="entry name" value="NUCLEOSIDE-DIPHOSPHATE-SUGAR EPIMERASE"/>
    <property type="match status" value="1"/>
</dbReference>
<dbReference type="Proteomes" id="UP000247465">
    <property type="component" value="Chromosome"/>
</dbReference>
<sequence>MERKKVLITGAAGIVGGILRSHWGEHYTLRLADIRPVEDLGEHETFMYTDITDYGQLFTAAQDMDTVVHLAAYPGDGAKFYDTLLDLNILGTYNAFEASNKAGCSRIVFTSSIDAVDGYADKSDVDWDWPVYPTNIYGATKCWGEALARVYSYRNSFSCICLRLTNPGFNQKGGWDPNASMSGSSKRDCAQVFQRCVDVEGIDFAIVNGISDHHRPRLALDYTRKLLEYSPDDGTKFPKD</sequence>
<dbReference type="SUPFAM" id="SSF51735">
    <property type="entry name" value="NAD(P)-binding Rossmann-fold domains"/>
    <property type="match status" value="1"/>
</dbReference>
<comment type="similarity">
    <text evidence="1">Belongs to the NAD(P)-dependent epimerase/dehydratase family.</text>
</comment>
<evidence type="ECO:0000313" key="5">
    <source>
        <dbReference type="EMBL" id="AWT59225.1"/>
    </source>
</evidence>
<dbReference type="Gene3D" id="3.40.50.720">
    <property type="entry name" value="NAD(P)-binding Rossmann-like Domain"/>
    <property type="match status" value="1"/>
</dbReference>
<reference evidence="5 6" key="1">
    <citation type="submission" date="2018-06" db="EMBL/GenBank/DDBJ databases">
        <title>Draft Genome Sequence of a Novel Marine Bacterium Related to the Verrucomicrobia.</title>
        <authorList>
            <person name="Vosseberg J."/>
            <person name="Martijn J."/>
            <person name="Ettema T.J.G."/>
        </authorList>
    </citation>
    <scope>NUCLEOTIDE SEQUENCE [LARGE SCALE GENOMIC DNA]</scope>
    <source>
        <strain evidence="5">TARA_B100001123</strain>
    </source>
</reference>
<keyword evidence="2 5" id="KW-0560">Oxidoreductase</keyword>
<proteinExistence type="inferred from homology"/>
<evidence type="ECO:0000259" key="4">
    <source>
        <dbReference type="Pfam" id="PF01370"/>
    </source>
</evidence>
<dbReference type="InterPro" id="IPR036291">
    <property type="entry name" value="NAD(P)-bd_dom_sf"/>
</dbReference>
<protein>
    <submittedName>
        <fullName evidence="5">Uronate dehydrogenase</fullName>
        <ecNumber evidence="5">1.1.1.203</ecNumber>
    </submittedName>
</protein>
<accession>A0A2Z4AD15</accession>
<evidence type="ECO:0000256" key="2">
    <source>
        <dbReference type="ARBA" id="ARBA00023002"/>
    </source>
</evidence>
<evidence type="ECO:0000256" key="1">
    <source>
        <dbReference type="ARBA" id="ARBA00007637"/>
    </source>
</evidence>
<dbReference type="GO" id="GO:0050388">
    <property type="term" value="F:uronate dehydrogenase activity"/>
    <property type="evidence" value="ECO:0007669"/>
    <property type="project" value="UniProtKB-EC"/>
</dbReference>
<gene>
    <name evidence="5" type="primary">udh_2</name>
    <name evidence="5" type="ORF">DF168_00406</name>
</gene>
<dbReference type="PANTHER" id="PTHR43103:SF5">
    <property type="entry name" value="4-EPIMERASE, PUTATIVE (AFU_ORTHOLOGUE AFUA_7G00360)-RELATED"/>
    <property type="match status" value="1"/>
</dbReference>
<keyword evidence="3" id="KW-0520">NAD</keyword>
<dbReference type="KEGG" id="mtar:DF168_00406"/>
<dbReference type="Pfam" id="PF01370">
    <property type="entry name" value="Epimerase"/>
    <property type="match status" value="1"/>
</dbReference>